<dbReference type="AlphaFoldDB" id="A0A310S7B4"/>
<protein>
    <submittedName>
        <fullName evidence="1">Uncharacterized protein</fullName>
    </submittedName>
</protein>
<gene>
    <name evidence="1" type="ORF">WN48_09206</name>
</gene>
<evidence type="ECO:0000313" key="1">
    <source>
        <dbReference type="EMBL" id="OAD53774.1"/>
    </source>
</evidence>
<sequence>MYIQLLYICRDCHRSSAEYSTIRRLLHIRPITLTIPTYICQSSLLLPVTGREEFFSTQDLVAMYTNNRRTSNDVHKSCIA</sequence>
<proteinExistence type="predicted"/>
<accession>A0A310S7B4</accession>
<organism evidence="1 2">
    <name type="scientific">Eufriesea mexicana</name>
    <dbReference type="NCBI Taxonomy" id="516756"/>
    <lineage>
        <taxon>Eukaryota</taxon>
        <taxon>Metazoa</taxon>
        <taxon>Ecdysozoa</taxon>
        <taxon>Arthropoda</taxon>
        <taxon>Hexapoda</taxon>
        <taxon>Insecta</taxon>
        <taxon>Pterygota</taxon>
        <taxon>Neoptera</taxon>
        <taxon>Endopterygota</taxon>
        <taxon>Hymenoptera</taxon>
        <taxon>Apocrita</taxon>
        <taxon>Aculeata</taxon>
        <taxon>Apoidea</taxon>
        <taxon>Anthophila</taxon>
        <taxon>Apidae</taxon>
        <taxon>Eufriesea</taxon>
    </lineage>
</organism>
<keyword evidence="2" id="KW-1185">Reference proteome</keyword>
<dbReference type="Proteomes" id="UP000250275">
    <property type="component" value="Unassembled WGS sequence"/>
</dbReference>
<dbReference type="EMBL" id="KQ766014">
    <property type="protein sequence ID" value="OAD53774.1"/>
    <property type="molecule type" value="Genomic_DNA"/>
</dbReference>
<reference evidence="1 2" key="1">
    <citation type="submission" date="2015-07" db="EMBL/GenBank/DDBJ databases">
        <title>The genome of Eufriesea mexicana.</title>
        <authorList>
            <person name="Pan H."/>
            <person name="Kapheim K."/>
        </authorList>
    </citation>
    <scope>NUCLEOTIDE SEQUENCE [LARGE SCALE GENOMIC DNA]</scope>
    <source>
        <strain evidence="1">0111107269</strain>
        <tissue evidence="1">Whole body</tissue>
    </source>
</reference>
<name>A0A310S7B4_9HYME</name>
<evidence type="ECO:0000313" key="2">
    <source>
        <dbReference type="Proteomes" id="UP000250275"/>
    </source>
</evidence>